<dbReference type="InParanoid" id="G3HP58"/>
<protein>
    <submittedName>
        <fullName evidence="1">Uncharacterized protein</fullName>
    </submittedName>
</protein>
<organism evidence="1 2">
    <name type="scientific">Cricetulus griseus</name>
    <name type="common">Chinese hamster</name>
    <name type="synonym">Cricetulus barabensis griseus</name>
    <dbReference type="NCBI Taxonomy" id="10029"/>
    <lineage>
        <taxon>Eukaryota</taxon>
        <taxon>Metazoa</taxon>
        <taxon>Chordata</taxon>
        <taxon>Craniata</taxon>
        <taxon>Vertebrata</taxon>
        <taxon>Euteleostomi</taxon>
        <taxon>Mammalia</taxon>
        <taxon>Eutheria</taxon>
        <taxon>Euarchontoglires</taxon>
        <taxon>Glires</taxon>
        <taxon>Rodentia</taxon>
        <taxon>Myomorpha</taxon>
        <taxon>Muroidea</taxon>
        <taxon>Cricetidae</taxon>
        <taxon>Cricetinae</taxon>
        <taxon>Cricetulus</taxon>
    </lineage>
</organism>
<evidence type="ECO:0000313" key="1">
    <source>
        <dbReference type="EMBL" id="EGW02880.1"/>
    </source>
</evidence>
<evidence type="ECO:0000313" key="2">
    <source>
        <dbReference type="Proteomes" id="UP000001075"/>
    </source>
</evidence>
<reference evidence="2" key="1">
    <citation type="journal article" date="2011" name="Nat. Biotechnol.">
        <title>The genomic sequence of the Chinese hamster ovary (CHO)-K1 cell line.</title>
        <authorList>
            <person name="Xu X."/>
            <person name="Nagarajan H."/>
            <person name="Lewis N.E."/>
            <person name="Pan S."/>
            <person name="Cai Z."/>
            <person name="Liu X."/>
            <person name="Chen W."/>
            <person name="Xie M."/>
            <person name="Wang W."/>
            <person name="Hammond S."/>
            <person name="Andersen M.R."/>
            <person name="Neff N."/>
            <person name="Passarelli B."/>
            <person name="Koh W."/>
            <person name="Fan H.C."/>
            <person name="Wang J."/>
            <person name="Gui Y."/>
            <person name="Lee K.H."/>
            <person name="Betenbaugh M.J."/>
            <person name="Quake S.R."/>
            <person name="Famili I."/>
            <person name="Palsson B.O."/>
            <person name="Wang J."/>
        </authorList>
    </citation>
    <scope>NUCLEOTIDE SEQUENCE [LARGE SCALE GENOMIC DNA]</scope>
    <source>
        <strain evidence="2">CHO K1 cell line</strain>
    </source>
</reference>
<dbReference type="AlphaFoldDB" id="G3HP58"/>
<sequence>MSLLWMEPVLVWTGSPAKTLFYQASAPMTGHRAPKKYLTPVSGSSLLSLDLSGSWDNANGFELTSVGKCRSWMKN</sequence>
<proteinExistence type="predicted"/>
<name>G3HP58_CRIGR</name>
<dbReference type="Proteomes" id="UP000001075">
    <property type="component" value="Unassembled WGS sequence"/>
</dbReference>
<dbReference type="EMBL" id="JH000566">
    <property type="protein sequence ID" value="EGW02880.1"/>
    <property type="molecule type" value="Genomic_DNA"/>
</dbReference>
<gene>
    <name evidence="1" type="ORF">I79_012562</name>
</gene>
<accession>G3HP58</accession>